<accession>A0A397ZXF0</accession>
<gene>
    <name evidence="6" type="ORF">BRARA_D02562</name>
</gene>
<dbReference type="InterPro" id="IPR009057">
    <property type="entry name" value="Homeodomain-like_sf"/>
</dbReference>
<evidence type="ECO:0000256" key="1">
    <source>
        <dbReference type="ARBA" id="ARBA00023117"/>
    </source>
</evidence>
<dbReference type="SUPFAM" id="SSF47370">
    <property type="entry name" value="Bromodomain"/>
    <property type="match status" value="1"/>
</dbReference>
<feature type="compositionally biased region" description="Low complexity" evidence="4">
    <location>
        <begin position="578"/>
        <end position="590"/>
    </location>
</feature>
<feature type="compositionally biased region" description="Basic and acidic residues" evidence="4">
    <location>
        <begin position="152"/>
        <end position="163"/>
    </location>
</feature>
<feature type="compositionally biased region" description="Polar residues" evidence="4">
    <location>
        <begin position="478"/>
        <end position="489"/>
    </location>
</feature>
<dbReference type="Proteomes" id="UP000264353">
    <property type="component" value="Chromosome A4"/>
</dbReference>
<dbReference type="Gene3D" id="1.20.920.10">
    <property type="entry name" value="Bromodomain-like"/>
    <property type="match status" value="1"/>
</dbReference>
<protein>
    <recommendedName>
        <fullName evidence="5">Bromo domain-containing protein</fullName>
    </recommendedName>
</protein>
<evidence type="ECO:0000259" key="5">
    <source>
        <dbReference type="PROSITE" id="PS50014"/>
    </source>
</evidence>
<feature type="domain" description="Bromo" evidence="5">
    <location>
        <begin position="282"/>
        <end position="353"/>
    </location>
</feature>
<dbReference type="AlphaFoldDB" id="A0A397ZXF0"/>
<evidence type="ECO:0000256" key="2">
    <source>
        <dbReference type="PROSITE-ProRule" id="PRU00035"/>
    </source>
</evidence>
<evidence type="ECO:0000256" key="3">
    <source>
        <dbReference type="SAM" id="Coils"/>
    </source>
</evidence>
<evidence type="ECO:0000313" key="6">
    <source>
        <dbReference type="EMBL" id="RID67483.1"/>
    </source>
</evidence>
<dbReference type="Pfam" id="PF00249">
    <property type="entry name" value="Myb_DNA-binding"/>
    <property type="match status" value="1"/>
</dbReference>
<dbReference type="SUPFAM" id="SSF46689">
    <property type="entry name" value="Homeodomain-like"/>
    <property type="match status" value="1"/>
</dbReference>
<dbReference type="CDD" id="cd04369">
    <property type="entry name" value="Bromodomain"/>
    <property type="match status" value="1"/>
</dbReference>
<name>A0A397ZXF0_BRACM</name>
<proteinExistence type="predicted"/>
<feature type="region of interest" description="Disordered" evidence="4">
    <location>
        <begin position="152"/>
        <end position="272"/>
    </location>
</feature>
<dbReference type="PROSITE" id="PS50014">
    <property type="entry name" value="BROMODOMAIN_2"/>
    <property type="match status" value="1"/>
</dbReference>
<dbReference type="CDD" id="cd00167">
    <property type="entry name" value="SANT"/>
    <property type="match status" value="1"/>
</dbReference>
<feature type="compositionally biased region" description="Basic and acidic residues" evidence="4">
    <location>
        <begin position="198"/>
        <end position="223"/>
    </location>
</feature>
<evidence type="ECO:0000313" key="7">
    <source>
        <dbReference type="Proteomes" id="UP000264353"/>
    </source>
</evidence>
<dbReference type="PANTHER" id="PTHR37888">
    <property type="entry name" value="DNA-BINDING BROMODOMAIN-CONTAINING PROTEIN"/>
    <property type="match status" value="1"/>
</dbReference>
<dbReference type="EMBL" id="CM010631">
    <property type="protein sequence ID" value="RID67483.1"/>
    <property type="molecule type" value="Genomic_DNA"/>
</dbReference>
<keyword evidence="1 2" id="KW-0103">Bromodomain</keyword>
<dbReference type="InterPro" id="IPR001487">
    <property type="entry name" value="Bromodomain"/>
</dbReference>
<dbReference type="SMART" id="SM00297">
    <property type="entry name" value="BROMO"/>
    <property type="match status" value="1"/>
</dbReference>
<dbReference type="PANTHER" id="PTHR37888:SF6">
    <property type="entry name" value="DNA-BINDING BROMODOMAIN-CONTAINING PROTEIN"/>
    <property type="match status" value="1"/>
</dbReference>
<feature type="compositionally biased region" description="Basic and acidic residues" evidence="4">
    <location>
        <begin position="536"/>
        <end position="552"/>
    </location>
</feature>
<dbReference type="SMART" id="SM00717">
    <property type="entry name" value="SANT"/>
    <property type="match status" value="1"/>
</dbReference>
<reference evidence="6 7" key="1">
    <citation type="submission" date="2018-06" db="EMBL/GenBank/DDBJ databases">
        <title>WGS assembly of Brassica rapa FPsc.</title>
        <authorList>
            <person name="Bowman J."/>
            <person name="Kohchi T."/>
            <person name="Yamato K."/>
            <person name="Jenkins J."/>
            <person name="Shu S."/>
            <person name="Ishizaki K."/>
            <person name="Yamaoka S."/>
            <person name="Nishihama R."/>
            <person name="Nakamura Y."/>
            <person name="Berger F."/>
            <person name="Adam C."/>
            <person name="Aki S."/>
            <person name="Althoff F."/>
            <person name="Araki T."/>
            <person name="Arteaga-Vazquez M."/>
            <person name="Balasubrmanian S."/>
            <person name="Bauer D."/>
            <person name="Boehm C."/>
            <person name="Briginshaw L."/>
            <person name="Caballero-Perez J."/>
            <person name="Catarino B."/>
            <person name="Chen F."/>
            <person name="Chiyoda S."/>
            <person name="Chovatia M."/>
            <person name="Davies K."/>
            <person name="Delmans M."/>
            <person name="Demura T."/>
            <person name="Dierschke T."/>
            <person name="Dolan L."/>
            <person name="Dorantes-Acosta A."/>
            <person name="Eklund D."/>
            <person name="Florent S."/>
            <person name="Flores-Sandoval E."/>
            <person name="Fujiyama A."/>
            <person name="Fukuzawa H."/>
            <person name="Galik B."/>
            <person name="Grimanelli D."/>
            <person name="Grimwood J."/>
            <person name="Grossniklaus U."/>
            <person name="Hamada T."/>
            <person name="Haseloff J."/>
            <person name="Hetherington A."/>
            <person name="Higo A."/>
            <person name="Hirakawa Y."/>
            <person name="Hundley H."/>
            <person name="Ikeda Y."/>
            <person name="Inoue K."/>
            <person name="Inoue S."/>
            <person name="Ishida S."/>
            <person name="Jia Q."/>
            <person name="Kakita M."/>
            <person name="Kanazawa T."/>
            <person name="Kawai Y."/>
            <person name="Kawashima T."/>
            <person name="Kennedy M."/>
            <person name="Kinose K."/>
            <person name="Kinoshita T."/>
            <person name="Kohara Y."/>
            <person name="Koide E."/>
            <person name="Komatsu K."/>
            <person name="Kopischke S."/>
            <person name="Kubo M."/>
            <person name="Kyozuka J."/>
            <person name="Lagercrantz U."/>
            <person name="Lin S."/>
            <person name="Lindquist E."/>
            <person name="Lipzen A."/>
            <person name="Lu C."/>
            <person name="Luna E."/>
            <person name="Martienssen R."/>
            <person name="Minamino N."/>
            <person name="Mizutani M."/>
            <person name="Mizutani M."/>
            <person name="Mochizuki N."/>
            <person name="Monte I."/>
            <person name="Mosher R."/>
            <person name="Nagasaki H."/>
            <person name="Nakagami H."/>
            <person name="Naramoto S."/>
            <person name="Nishitani K."/>
            <person name="Ohtani M."/>
            <person name="Okamoto T."/>
            <person name="Okumura M."/>
            <person name="Phillips J."/>
            <person name="Pollak B."/>
            <person name="Reinders A."/>
            <person name="Roevekamp M."/>
            <person name="Sano R."/>
            <person name="Sawa S."/>
            <person name="Schmid M."/>
            <person name="Shirakawa M."/>
            <person name="Solano R."/>
            <person name="Spunde A."/>
            <person name="Suetsugu N."/>
            <person name="Sugano S."/>
            <person name="Sugiyama A."/>
            <person name="Sun R."/>
            <person name="Suzuki Y."/>
            <person name="Takenaka M."/>
            <person name="Takezawa D."/>
            <person name="Tomogane H."/>
            <person name="Tsuzuki M."/>
            <person name="Ueda T."/>
            <person name="Umeda M."/>
            <person name="Ward J."/>
            <person name="Watanabe Y."/>
            <person name="Yazaki K."/>
            <person name="Yokoyama R."/>
            <person name="Yoshitake Y."/>
            <person name="Yotsui I."/>
            <person name="Zachgo S."/>
            <person name="Schmutz J."/>
        </authorList>
    </citation>
    <scope>NUCLEOTIDE SEQUENCE [LARGE SCALE GENOMIC DNA]</scope>
    <source>
        <strain evidence="7">cv. B-3</strain>
    </source>
</reference>
<dbReference type="InterPro" id="IPR036427">
    <property type="entry name" value="Bromodomain-like_sf"/>
</dbReference>
<keyword evidence="3" id="KW-0175">Coiled coil</keyword>
<feature type="compositionally biased region" description="Polar residues" evidence="4">
    <location>
        <begin position="519"/>
        <end position="535"/>
    </location>
</feature>
<sequence length="617" mass="68717">MQAKKNIHNQIESLNIFSSPLLLMAKPENDDVSPEKQTWGTWEELLLACAVHRHGTESWLSVSAEIQKRTRNLSSLTASACRHKYSDLKRRFTQEMTSPESEISSVPWLEKLRRIRVDELRREVERYDLSISSLRSKVKRLEEETISDLDKKELRRESDRDGGELVPISPDPVDYSSVNVKREEEMAGAVDGGGEAKLTGDDSCRGSCEKESGVNSERVEPGRGIRLTESMAESEGEVNRGEEEGKETSDVQSSASLPRKGTSEVDNEDRSQPSISFVEMLLSHPCGYLFSRRLETQETPEYGKIIRQHVDFEMIRKLDEEGLYKSSMTKLFRDLLLLINNAKVFYHKGSSEFNSAEQLHQLVKKQMATTLQRELPPPKEKSLELVSFKEAVAVTSKPRISLPIVACGKRSSLASKPLLMISPSGGDKKGKKTDQVVDDEKLVLLKDEETSGKDDESLVLKKMVRGKTSTAKKVVTRNVKNSGSSLNEVKTTDEEKKGNKSGSSKRKSVAGFLKRMKGSGSSSSDTVVETLMPSSEQKKNNIRKADAKKRATGENQTNEKASPVKKKNNGRALKREAVPSPSSSPSPVVAKRSRESGEKKEASSSPSSTRSKKRARR</sequence>
<feature type="compositionally biased region" description="Basic and acidic residues" evidence="4">
    <location>
        <begin position="592"/>
        <end position="602"/>
    </location>
</feature>
<feature type="compositionally biased region" description="Basic and acidic residues" evidence="4">
    <location>
        <begin position="237"/>
        <end position="249"/>
    </location>
</feature>
<dbReference type="InterPro" id="IPR001005">
    <property type="entry name" value="SANT/Myb"/>
</dbReference>
<organism evidence="6 7">
    <name type="scientific">Brassica campestris</name>
    <name type="common">Field mustard</name>
    <dbReference type="NCBI Taxonomy" id="3711"/>
    <lineage>
        <taxon>Eukaryota</taxon>
        <taxon>Viridiplantae</taxon>
        <taxon>Streptophyta</taxon>
        <taxon>Embryophyta</taxon>
        <taxon>Tracheophyta</taxon>
        <taxon>Spermatophyta</taxon>
        <taxon>Magnoliopsida</taxon>
        <taxon>eudicotyledons</taxon>
        <taxon>Gunneridae</taxon>
        <taxon>Pentapetalae</taxon>
        <taxon>rosids</taxon>
        <taxon>malvids</taxon>
        <taxon>Brassicales</taxon>
        <taxon>Brassicaceae</taxon>
        <taxon>Brassiceae</taxon>
        <taxon>Brassica</taxon>
    </lineage>
</organism>
<feature type="region of interest" description="Disordered" evidence="4">
    <location>
        <begin position="477"/>
        <end position="617"/>
    </location>
</feature>
<dbReference type="Pfam" id="PF00439">
    <property type="entry name" value="Bromodomain"/>
    <property type="match status" value="1"/>
</dbReference>
<feature type="coiled-coil region" evidence="3">
    <location>
        <begin position="117"/>
        <end position="144"/>
    </location>
</feature>
<evidence type="ECO:0000256" key="4">
    <source>
        <dbReference type="SAM" id="MobiDB-lite"/>
    </source>
</evidence>